<dbReference type="EMBL" id="CAJQZP010001492">
    <property type="protein sequence ID" value="CAG5051387.1"/>
    <property type="molecule type" value="Genomic_DNA"/>
</dbReference>
<sequence length="1450" mass="170448">MFSKSLTSKDTFLVQTKAAREERALEKKREQSAIRIQAIVRGWLARQRFVKLILKEFDELLPESMPHGSQDESTHPVELIPALDIYRITCRLFLVFKQPRDKKRFEKLCKYIVQSLHSESVKLSYVGVFLNKEYSLQWIAHIKDLLYKCCLYLEELKPESPIDMQSILIHLHTLIAFTATNTWALTRLKNFDKLRGGMTQLCANIMGSLFHKGYYLTLKSLLLRGLCREKVSLKNISLTAIVTLSLRPLVSAQFSEKLLTMYIIQILSVPTLVFHMQQISPESISAYRSHSVFDKCLEFLSTDQNMRIVFNTLEGNYALCLLANLVQLAHLEREHALPESYYPTFVLVVTRFLDSCQQYVVCKKGNLSNWHPILGWFSQSFDAYLPPTMGNLRNQLSLLWGAPLLKKIMATPLKEMVDSGVSGEEGAGPSQPSTPIQSSNPAAFIRRAIEARTNRSNSHKNYRKLGSPDCTKTALICSMYHTALQTLTQVKLDILTGLCNQDEILYSLWQFLCTLGQNCGLKSFLDLLAVNTKTSAPEFQMLILFADCMTHYVTILDDMEMYEQQDPFKLQDFIAMSQFLNMFVYKTIMGQLFDLKSIQTNELFSSLHTLLLVLYRRDCRRSYTPPNHWLVKEIREGQFMADLEKGKKPQQVLVQKTPHMIAHGERVRLFRRAVADEKVVLGLTERACVSGARSTLVTVRRARLVEDGYRQLAALPARALKAVVRVRFVNQQGLDEAGIDQDGVFKEFLEETIKRVFDPSLNLFRVTSEERLYPSPTSCLQENHLQLFEFIGRMLGKAVYEGIVVDVPFASFFLSQVLGQTQQALYSWIDELPSLDRDLYRSLTYIKHFQGDISTLELTFSVDEERLGEIVTHELVPGGKAIPVTNENKINYIHMMAHFRMHTQIKDQTNAFIKGFRAIINPEWLSLFSTPELQRLISGDNVPLDLRDLRRHTQYYGGFHDSHRVVCWLWDVLQRDFTEHERAMFLKVRTHLHLHDSHHVVCWLWDVLQRDFTEHERAMFLKVRTHLHLHDSHRVVCWLWDVLQRDFTEHERVMSLKVRIHLHLHLHDSHRVMCWLWDVLQRDFTEHERAMFLKVRPHLHLHLDDSHRVMCWLWDVLQRDFTEHERAMFLKVRPHLHLHLDDSHRVVCWLWDVLQRDFTEHDRAMFLKVRTHLHLHDSHRVMGWLWDVLQRDFTEHERDMFLKVRPHLHLHVSHRIVCWLWDVLRRDFTEHERAMFLKRDFTEHERAMFLKVRTHLHLHDSHRVMCWLWDVLQRDFTKHERAMFLKVRTHLHLHDSHRVVCWLWDVLQRDFTEHERTMILKVRTHLHLHDSHRVVCWLWDVLQRDFTEHERAMFLKFVTSCSKPPVLGFAHLKPPFSIRCVEVGDDEDTGDTIGSVIRGFFTIRKKDPLNRLPTSSTCFNLLKLPNYQKRSTLRDKLRYAVNSNTGFELS</sequence>
<keyword evidence="4" id="KW-0808">Transferase</keyword>
<dbReference type="PROSITE" id="PS50237">
    <property type="entry name" value="HECT"/>
    <property type="match status" value="2"/>
</dbReference>
<proteinExistence type="predicted"/>
<dbReference type="FunFam" id="3.30.2160.10:FF:000002">
    <property type="entry name" value="Putative Ubiquitin-protein ligase E3C"/>
    <property type="match status" value="1"/>
</dbReference>
<evidence type="ECO:0000256" key="7">
    <source>
        <dbReference type="SAM" id="MobiDB-lite"/>
    </source>
</evidence>
<dbReference type="PANTHER" id="PTHR45700">
    <property type="entry name" value="UBIQUITIN-PROTEIN LIGASE E3C"/>
    <property type="match status" value="1"/>
</dbReference>
<feature type="region of interest" description="Disordered" evidence="7">
    <location>
        <begin position="419"/>
        <end position="438"/>
    </location>
</feature>
<evidence type="ECO:0000256" key="3">
    <source>
        <dbReference type="ARBA" id="ARBA00012485"/>
    </source>
</evidence>
<keyword evidence="10" id="KW-1185">Reference proteome</keyword>
<evidence type="ECO:0000256" key="2">
    <source>
        <dbReference type="ARBA" id="ARBA00004906"/>
    </source>
</evidence>
<organism evidence="9 10">
    <name type="scientific">Parnassius apollo</name>
    <name type="common">Apollo butterfly</name>
    <name type="synonym">Papilio apollo</name>
    <dbReference type="NCBI Taxonomy" id="110799"/>
    <lineage>
        <taxon>Eukaryota</taxon>
        <taxon>Metazoa</taxon>
        <taxon>Ecdysozoa</taxon>
        <taxon>Arthropoda</taxon>
        <taxon>Hexapoda</taxon>
        <taxon>Insecta</taxon>
        <taxon>Pterygota</taxon>
        <taxon>Neoptera</taxon>
        <taxon>Endopterygota</taxon>
        <taxon>Lepidoptera</taxon>
        <taxon>Glossata</taxon>
        <taxon>Ditrysia</taxon>
        <taxon>Papilionoidea</taxon>
        <taxon>Papilionidae</taxon>
        <taxon>Parnassiinae</taxon>
        <taxon>Parnassini</taxon>
        <taxon>Parnassius</taxon>
        <taxon>Parnassius</taxon>
    </lineage>
</organism>
<dbReference type="SMART" id="SM00015">
    <property type="entry name" value="IQ"/>
    <property type="match status" value="1"/>
</dbReference>
<dbReference type="GO" id="GO:0006511">
    <property type="term" value="P:ubiquitin-dependent protein catabolic process"/>
    <property type="evidence" value="ECO:0007669"/>
    <property type="project" value="TreeGrafter"/>
</dbReference>
<comment type="pathway">
    <text evidence="2">Protein modification; protein ubiquitination.</text>
</comment>
<reference evidence="9" key="1">
    <citation type="submission" date="2021-04" db="EMBL/GenBank/DDBJ databases">
        <authorList>
            <person name="Tunstrom K."/>
        </authorList>
    </citation>
    <scope>NUCLEOTIDE SEQUENCE</scope>
</reference>
<comment type="caution">
    <text evidence="9">The sequence shown here is derived from an EMBL/GenBank/DDBJ whole genome shotgun (WGS) entry which is preliminary data.</text>
</comment>
<evidence type="ECO:0000313" key="9">
    <source>
        <dbReference type="EMBL" id="CAG5051387.1"/>
    </source>
</evidence>
<feature type="domain" description="HECT" evidence="8">
    <location>
        <begin position="1330"/>
        <end position="1450"/>
    </location>
</feature>
<dbReference type="SMART" id="SM00119">
    <property type="entry name" value="HECTc"/>
    <property type="match status" value="1"/>
</dbReference>
<accession>A0A8S3Y376</accession>
<dbReference type="PANTHER" id="PTHR45700:SF3">
    <property type="entry name" value="UBIQUITIN-PROTEIN LIGASE E3B"/>
    <property type="match status" value="1"/>
</dbReference>
<feature type="domain" description="HECT" evidence="8">
    <location>
        <begin position="716"/>
        <end position="990"/>
    </location>
</feature>
<dbReference type="EC" id="2.3.2.26" evidence="3"/>
<keyword evidence="5 6" id="KW-0833">Ubl conjugation pathway</keyword>
<dbReference type="OrthoDB" id="8068875at2759"/>
<dbReference type="InterPro" id="IPR000569">
    <property type="entry name" value="HECT_dom"/>
</dbReference>
<evidence type="ECO:0000256" key="6">
    <source>
        <dbReference type="PROSITE-ProRule" id="PRU00104"/>
    </source>
</evidence>
<name>A0A8S3Y376_PARAO</name>
<evidence type="ECO:0000259" key="8">
    <source>
        <dbReference type="PROSITE" id="PS50237"/>
    </source>
</evidence>
<dbReference type="InterPro" id="IPR000048">
    <property type="entry name" value="IQ_motif_EF-hand-BS"/>
</dbReference>
<evidence type="ECO:0000313" key="10">
    <source>
        <dbReference type="Proteomes" id="UP000691718"/>
    </source>
</evidence>
<protein>
    <recommendedName>
        <fullName evidence="3">HECT-type E3 ubiquitin transferase</fullName>
        <ecNumber evidence="3">2.3.2.26</ecNumber>
    </recommendedName>
</protein>
<feature type="active site" description="Glycyl thioester intermediate" evidence="6">
    <location>
        <position position="1418"/>
    </location>
</feature>
<dbReference type="GO" id="GO:0000209">
    <property type="term" value="P:protein polyubiquitination"/>
    <property type="evidence" value="ECO:0007669"/>
    <property type="project" value="InterPro"/>
</dbReference>
<dbReference type="Pfam" id="PF00632">
    <property type="entry name" value="HECT"/>
    <property type="match status" value="2"/>
</dbReference>
<evidence type="ECO:0000256" key="1">
    <source>
        <dbReference type="ARBA" id="ARBA00000885"/>
    </source>
</evidence>
<evidence type="ECO:0000256" key="5">
    <source>
        <dbReference type="ARBA" id="ARBA00022786"/>
    </source>
</evidence>
<dbReference type="InterPro" id="IPR044611">
    <property type="entry name" value="E3A/B/C-like"/>
</dbReference>
<gene>
    <name evidence="9" type="ORF">PAPOLLO_LOCUS25049</name>
</gene>
<dbReference type="GO" id="GO:0061630">
    <property type="term" value="F:ubiquitin protein ligase activity"/>
    <property type="evidence" value="ECO:0007669"/>
    <property type="project" value="UniProtKB-EC"/>
</dbReference>
<evidence type="ECO:0000256" key="4">
    <source>
        <dbReference type="ARBA" id="ARBA00022679"/>
    </source>
</evidence>
<comment type="catalytic activity">
    <reaction evidence="1">
        <text>S-ubiquitinyl-[E2 ubiquitin-conjugating enzyme]-L-cysteine + [acceptor protein]-L-lysine = [E2 ubiquitin-conjugating enzyme]-L-cysteine + N(6)-ubiquitinyl-[acceptor protein]-L-lysine.</text>
        <dbReference type="EC" id="2.3.2.26"/>
    </reaction>
</comment>
<comment type="caution">
    <text evidence="6">Lacks conserved residue(s) required for the propagation of feature annotation.</text>
</comment>
<dbReference type="PROSITE" id="PS50096">
    <property type="entry name" value="IQ"/>
    <property type="match status" value="1"/>
</dbReference>
<dbReference type="Pfam" id="PF00612">
    <property type="entry name" value="IQ"/>
    <property type="match status" value="1"/>
</dbReference>
<dbReference type="Proteomes" id="UP000691718">
    <property type="component" value="Unassembled WGS sequence"/>
</dbReference>
<dbReference type="CDD" id="cd00078">
    <property type="entry name" value="HECTc"/>
    <property type="match status" value="1"/>
</dbReference>